<sequence>MLVGLASGTAWAQSSIENETIAILQAKKGETPQQVMTSISHSIPSPVVRQVASLPVALRGKQWAVIEQNRPSDNAVMDFYEVAASGKDMNYQAYYDKAGNLLSYRQVILHAPLPDELAQVLRARFPGWTVVDDRELVRFNKSYSAVYRVELANGKARRHVELDENGTIRRPANNHSI</sequence>
<dbReference type="Gene3D" id="3.10.450.360">
    <property type="match status" value="1"/>
</dbReference>
<gene>
    <name evidence="1" type="ORF">BN8_02962</name>
</gene>
<proteinExistence type="predicted"/>
<dbReference type="AlphaFoldDB" id="I2GIV8"/>
<reference evidence="1 2" key="1">
    <citation type="journal article" date="2012" name="J. Bacteriol.">
        <title>Genome Sequence of the Filamentous Bacterium Fibrisoma limi BUZ 3T.</title>
        <authorList>
            <person name="Filippini M."/>
            <person name="Qi W."/>
            <person name="Jaenicke S."/>
            <person name="Goesmann A."/>
            <person name="Smits T.H."/>
            <person name="Bagheri H.C."/>
        </authorList>
    </citation>
    <scope>NUCLEOTIDE SEQUENCE [LARGE SCALE GENOMIC DNA]</scope>
    <source>
        <strain evidence="2">BUZ 3T</strain>
    </source>
</reference>
<name>I2GIV8_9BACT</name>
<dbReference type="EMBL" id="CAIT01000006">
    <property type="protein sequence ID" value="CCH53833.1"/>
    <property type="molecule type" value="Genomic_DNA"/>
</dbReference>
<dbReference type="SUPFAM" id="SSF160574">
    <property type="entry name" value="BT0923-like"/>
    <property type="match status" value="1"/>
</dbReference>
<dbReference type="Proteomes" id="UP000009309">
    <property type="component" value="Unassembled WGS sequence"/>
</dbReference>
<organism evidence="1 2">
    <name type="scientific">Fibrisoma limi BUZ 3</name>
    <dbReference type="NCBI Taxonomy" id="1185876"/>
    <lineage>
        <taxon>Bacteria</taxon>
        <taxon>Pseudomonadati</taxon>
        <taxon>Bacteroidota</taxon>
        <taxon>Cytophagia</taxon>
        <taxon>Cytophagales</taxon>
        <taxon>Spirosomataceae</taxon>
        <taxon>Fibrisoma</taxon>
    </lineage>
</organism>
<dbReference type="STRING" id="1185876.BN8_02962"/>
<evidence type="ECO:0000313" key="2">
    <source>
        <dbReference type="Proteomes" id="UP000009309"/>
    </source>
</evidence>
<protein>
    <submittedName>
        <fullName evidence="1">Uncharacterized protein</fullName>
    </submittedName>
</protein>
<evidence type="ECO:0000313" key="1">
    <source>
        <dbReference type="EMBL" id="CCH53833.1"/>
    </source>
</evidence>
<accession>I2GIV8</accession>
<dbReference type="eggNOG" id="ENOG50331G3">
    <property type="taxonomic scope" value="Bacteria"/>
</dbReference>
<comment type="caution">
    <text evidence="1">The sequence shown here is derived from an EMBL/GenBank/DDBJ whole genome shotgun (WGS) entry which is preliminary data.</text>
</comment>
<keyword evidence="2" id="KW-1185">Reference proteome</keyword>